<dbReference type="Proteomes" id="UP000199408">
    <property type="component" value="Unassembled WGS sequence"/>
</dbReference>
<name>A0A1C5ILF9_9ACTN</name>
<sequence length="395" mass="43042">MGRSRTIGAQMRRRALDTADPPRKETDLPLGAVSVAIMTHPSRRHLAEDLARRLAPFPVQIVPDPEPDGPPRTLRTATAVWSAVGPGCTHHLVLQDDAVVPAGFLEHAFRAVEAQPDAGVALHSDWGSRNGAAVRMAALLGAHWVRAVCDYVPTIALALPAPAAKELTDYFAGLDPDEPDDVAVAHFAREFGLPIYLAVPNLAAHHDVPSVVGNDARGRRDASCYIGSPPDGWSFDPTRVLDGFDCLPYFKHGEPRIVVENDRATNNWSPVPLATAVHRFGVDVSDLRAGYRRCTAEPEPWLVDLAARVPEDQLWALWATACLMGLARQRVEPFRSAWERWGRRVEPAMRTRVLETLALGGMFPRLRHDEVSSLGAAPARLAALGLAAGDSWERG</sequence>
<organism evidence="2 3">
    <name type="scientific">Micromonospora halophytica</name>
    <dbReference type="NCBI Taxonomy" id="47864"/>
    <lineage>
        <taxon>Bacteria</taxon>
        <taxon>Bacillati</taxon>
        <taxon>Actinomycetota</taxon>
        <taxon>Actinomycetes</taxon>
        <taxon>Micromonosporales</taxon>
        <taxon>Micromonosporaceae</taxon>
        <taxon>Micromonospora</taxon>
    </lineage>
</organism>
<evidence type="ECO:0000256" key="1">
    <source>
        <dbReference type="SAM" id="MobiDB-lite"/>
    </source>
</evidence>
<reference evidence="3" key="1">
    <citation type="submission" date="2016-06" db="EMBL/GenBank/DDBJ databases">
        <authorList>
            <person name="Varghese N."/>
        </authorList>
    </citation>
    <scope>NUCLEOTIDE SEQUENCE [LARGE SCALE GENOMIC DNA]</scope>
    <source>
        <strain evidence="3">DSM 43171</strain>
    </source>
</reference>
<protein>
    <submittedName>
        <fullName evidence="2">Uncharacterized protein</fullName>
    </submittedName>
</protein>
<accession>A0A1C5ILF9</accession>
<gene>
    <name evidence="2" type="ORF">GA0070560_11372</name>
</gene>
<feature type="compositionally biased region" description="Basic and acidic residues" evidence="1">
    <location>
        <begin position="14"/>
        <end position="26"/>
    </location>
</feature>
<dbReference type="InterPro" id="IPR029044">
    <property type="entry name" value="Nucleotide-diphossugar_trans"/>
</dbReference>
<dbReference type="SUPFAM" id="SSF53448">
    <property type="entry name" value="Nucleotide-diphospho-sugar transferases"/>
    <property type="match status" value="1"/>
</dbReference>
<evidence type="ECO:0000313" key="2">
    <source>
        <dbReference type="EMBL" id="SCG59165.1"/>
    </source>
</evidence>
<proteinExistence type="predicted"/>
<keyword evidence="3" id="KW-1185">Reference proteome</keyword>
<feature type="region of interest" description="Disordered" evidence="1">
    <location>
        <begin position="1"/>
        <end position="26"/>
    </location>
</feature>
<dbReference type="EMBL" id="FMDN01000013">
    <property type="protein sequence ID" value="SCG59165.1"/>
    <property type="molecule type" value="Genomic_DNA"/>
</dbReference>
<dbReference type="STRING" id="47864.GA0070560_11372"/>
<evidence type="ECO:0000313" key="3">
    <source>
        <dbReference type="Proteomes" id="UP000199408"/>
    </source>
</evidence>
<dbReference type="AlphaFoldDB" id="A0A1C5ILF9"/>